<dbReference type="GO" id="GO:0140359">
    <property type="term" value="F:ABC-type transporter activity"/>
    <property type="evidence" value="ECO:0007669"/>
    <property type="project" value="InterPro"/>
</dbReference>
<feature type="transmembrane region" description="Helical" evidence="1">
    <location>
        <begin position="15"/>
        <end position="37"/>
    </location>
</feature>
<evidence type="ECO:0000313" key="3">
    <source>
        <dbReference type="Proteomes" id="UP000198833"/>
    </source>
</evidence>
<name>A0A1H9DC73_9LACT</name>
<dbReference type="AlphaFoldDB" id="A0A1H9DC73"/>
<organism evidence="2 3">
    <name type="scientific">Ignavigranum ruoffiae</name>
    <dbReference type="NCBI Taxonomy" id="89093"/>
    <lineage>
        <taxon>Bacteria</taxon>
        <taxon>Bacillati</taxon>
        <taxon>Bacillota</taxon>
        <taxon>Bacilli</taxon>
        <taxon>Lactobacillales</taxon>
        <taxon>Aerococcaceae</taxon>
        <taxon>Ignavigranum</taxon>
    </lineage>
</organism>
<dbReference type="STRING" id="89093.SAMN04488558_10595"/>
<proteinExistence type="predicted"/>
<feature type="transmembrane region" description="Helical" evidence="1">
    <location>
        <begin position="156"/>
        <end position="176"/>
    </location>
</feature>
<dbReference type="Proteomes" id="UP000198833">
    <property type="component" value="Unassembled WGS sequence"/>
</dbReference>
<feature type="transmembrane region" description="Helical" evidence="1">
    <location>
        <begin position="185"/>
        <end position="205"/>
    </location>
</feature>
<dbReference type="EMBL" id="FOEN01000005">
    <property type="protein sequence ID" value="SEQ11076.1"/>
    <property type="molecule type" value="Genomic_DNA"/>
</dbReference>
<reference evidence="2 3" key="1">
    <citation type="submission" date="2016-10" db="EMBL/GenBank/DDBJ databases">
        <authorList>
            <person name="de Groot N.N."/>
        </authorList>
    </citation>
    <scope>NUCLEOTIDE SEQUENCE [LARGE SCALE GENOMIC DNA]</scope>
    <source>
        <strain evidence="2 3">DSM 15695</strain>
    </source>
</reference>
<evidence type="ECO:0000256" key="1">
    <source>
        <dbReference type="SAM" id="Phobius"/>
    </source>
</evidence>
<accession>A0A1H9DC73</accession>
<keyword evidence="1" id="KW-0472">Membrane</keyword>
<dbReference type="PANTHER" id="PTHR43471:SF12">
    <property type="entry name" value="HYPOTHETICAL MEMBRANE PROTEIN, CONSERVED"/>
    <property type="match status" value="1"/>
</dbReference>
<dbReference type="OrthoDB" id="9800309at2"/>
<protein>
    <submittedName>
        <fullName evidence="2">ABC-2 type transport system permease protein</fullName>
    </submittedName>
</protein>
<dbReference type="PANTHER" id="PTHR43471">
    <property type="entry name" value="ABC TRANSPORTER PERMEASE"/>
    <property type="match status" value="1"/>
</dbReference>
<sequence length="260" mass="29520">MVWLKEVRENISLTLIWSLLLAAMLIMVILLFPAMAADMSSLLGMMRNLGPFAQALKLDSLPVNQLIGFYAMECENMLGIAGSFFAAYLGAKLLAKEEGQHTAEFLLCLPIRRRSVYWQKWAALLTLLVFFNLIIMVLAALVIYLGQQSLPWIDFIQLHLALFLVQAFFAGLTYALSTFFRAENLALSMGLVFLLYFINIIINLWPALKFLRFFTPFQFAYAADILKQGLDWSLIAVFILITVMVLSLASLHYENKDIQI</sequence>
<evidence type="ECO:0000313" key="2">
    <source>
        <dbReference type="EMBL" id="SEQ11076.1"/>
    </source>
</evidence>
<feature type="transmembrane region" description="Helical" evidence="1">
    <location>
        <begin position="121"/>
        <end position="144"/>
    </location>
</feature>
<dbReference type="Pfam" id="PF12679">
    <property type="entry name" value="ABC2_membrane_2"/>
    <property type="match status" value="1"/>
</dbReference>
<feature type="transmembrane region" description="Helical" evidence="1">
    <location>
        <begin position="232"/>
        <end position="253"/>
    </location>
</feature>
<keyword evidence="1" id="KW-1133">Transmembrane helix</keyword>
<keyword evidence="1" id="KW-0812">Transmembrane</keyword>
<dbReference type="RefSeq" id="WP_092571605.1">
    <property type="nucleotide sequence ID" value="NZ_CALUDV010000001.1"/>
</dbReference>
<dbReference type="GO" id="GO:0005886">
    <property type="term" value="C:plasma membrane"/>
    <property type="evidence" value="ECO:0007669"/>
    <property type="project" value="UniProtKB-SubCell"/>
</dbReference>
<gene>
    <name evidence="2" type="ORF">SAMN04488558_10595</name>
</gene>
<keyword evidence="3" id="KW-1185">Reference proteome</keyword>